<evidence type="ECO:0008006" key="5">
    <source>
        <dbReference type="Google" id="ProtNLM"/>
    </source>
</evidence>
<sequence length="125" mass="13141">MSDRSVLACIVCCAVMLGALGASVHAQTPSSCKEPQTGTSRVPIFSPPLANVVTGTGRLQFYSAPNLHCPVSGVFVIPNDELVAYAQTSDGWSSVMYINPRTGNDVSGWVRSARLKTTGTVGPKQ</sequence>
<dbReference type="RefSeq" id="WP_166216451.1">
    <property type="nucleotide sequence ID" value="NZ_CP147708.1"/>
</dbReference>
<evidence type="ECO:0000313" key="4">
    <source>
        <dbReference type="Proteomes" id="UP001432046"/>
    </source>
</evidence>
<reference evidence="3" key="2">
    <citation type="journal article" date="2021" name="Int. J. Syst. Evol. Microbiol.">
        <title>Bradyrhizobium septentrionale sp. nov. (sv. septentrionale) and Bradyrhizobium quebecense sp. nov. (sv. septentrionale) associated with legumes native to Canada possess rearranged symbiosis genes and numerous insertion sequences.</title>
        <authorList>
            <person name="Bromfield E.S.P."/>
            <person name="Cloutier S."/>
        </authorList>
    </citation>
    <scope>NUCLEOTIDE SEQUENCE</scope>
    <source>
        <strain evidence="3">5S5</strain>
    </source>
</reference>
<evidence type="ECO:0000313" key="3">
    <source>
        <dbReference type="EMBL" id="WXC80584.1"/>
    </source>
</evidence>
<gene>
    <name evidence="2" type="ORF">HAP48_043330</name>
    <name evidence="3" type="ORF">WDK88_02710</name>
</gene>
<reference evidence="3" key="3">
    <citation type="submission" date="2024-03" db="EMBL/GenBank/DDBJ databases">
        <authorList>
            <person name="Bromfield E.S.P."/>
            <person name="Cloutier S."/>
        </authorList>
    </citation>
    <scope>NUCLEOTIDE SEQUENCE</scope>
    <source>
        <strain evidence="3">5S5</strain>
    </source>
</reference>
<name>A0A973W8X2_9BRAD</name>
<feature type="chain" id="PRO_5037585932" description="SH3 domain-containing protein" evidence="1">
    <location>
        <begin position="27"/>
        <end position="125"/>
    </location>
</feature>
<reference evidence="2" key="1">
    <citation type="submission" date="2020-06" db="EMBL/GenBank/DDBJ databases">
        <title>Whole Genome Sequence of Bradyrhizobium sp. Strain 1S1.</title>
        <authorList>
            <person name="Bromfield E.S.P."/>
            <person name="Cloutier S."/>
        </authorList>
    </citation>
    <scope>NUCLEOTIDE SEQUENCE [LARGE SCALE GENOMIC DNA]</scope>
    <source>
        <strain evidence="2">1S1</strain>
    </source>
</reference>
<keyword evidence="4" id="KW-1185">Reference proteome</keyword>
<evidence type="ECO:0000256" key="1">
    <source>
        <dbReference type="SAM" id="SignalP"/>
    </source>
</evidence>
<keyword evidence="1" id="KW-0732">Signal</keyword>
<feature type="signal peptide" evidence="1">
    <location>
        <begin position="1"/>
        <end position="26"/>
    </location>
</feature>
<organism evidence="2">
    <name type="scientific">Bradyrhizobium septentrionale</name>
    <dbReference type="NCBI Taxonomy" id="1404411"/>
    <lineage>
        <taxon>Bacteria</taxon>
        <taxon>Pseudomonadati</taxon>
        <taxon>Pseudomonadota</taxon>
        <taxon>Alphaproteobacteria</taxon>
        <taxon>Hyphomicrobiales</taxon>
        <taxon>Nitrobacteraceae</taxon>
        <taxon>Bradyrhizobium</taxon>
    </lineage>
</organism>
<evidence type="ECO:0000313" key="2">
    <source>
        <dbReference type="EMBL" id="NVI49561.1"/>
    </source>
</evidence>
<dbReference type="EMBL" id="CP147711">
    <property type="protein sequence ID" value="WXC80584.1"/>
    <property type="molecule type" value="Genomic_DNA"/>
</dbReference>
<dbReference type="Proteomes" id="UP001432046">
    <property type="component" value="Chromosome"/>
</dbReference>
<dbReference type="AlphaFoldDB" id="A0A973W8X2"/>
<accession>A0A973W8X2</accession>
<proteinExistence type="predicted"/>
<dbReference type="EMBL" id="JAAOLE020000001">
    <property type="protein sequence ID" value="NVI49561.1"/>
    <property type="molecule type" value="Genomic_DNA"/>
</dbReference>
<protein>
    <recommendedName>
        <fullName evidence="5">SH3 domain-containing protein</fullName>
    </recommendedName>
</protein>